<evidence type="ECO:0000256" key="2">
    <source>
        <dbReference type="ARBA" id="ARBA00009045"/>
    </source>
</evidence>
<dbReference type="Gene3D" id="1.20.1540.10">
    <property type="entry name" value="Rhomboid-like"/>
    <property type="match status" value="1"/>
</dbReference>
<dbReference type="PANTHER" id="PTHR43731">
    <property type="entry name" value="RHOMBOID PROTEASE"/>
    <property type="match status" value="1"/>
</dbReference>
<feature type="transmembrane region" description="Helical" evidence="9">
    <location>
        <begin position="226"/>
        <end position="244"/>
    </location>
</feature>
<proteinExistence type="inferred from homology"/>
<evidence type="ECO:0000256" key="9">
    <source>
        <dbReference type="SAM" id="Phobius"/>
    </source>
</evidence>
<dbReference type="InterPro" id="IPR050925">
    <property type="entry name" value="Rhomboid_protease_S54"/>
</dbReference>
<evidence type="ECO:0000256" key="6">
    <source>
        <dbReference type="ARBA" id="ARBA00022801"/>
    </source>
</evidence>
<dbReference type="GO" id="GO:0006508">
    <property type="term" value="P:proteolysis"/>
    <property type="evidence" value="ECO:0007669"/>
    <property type="project" value="UniProtKB-KW"/>
</dbReference>
<evidence type="ECO:0000259" key="10">
    <source>
        <dbReference type="Pfam" id="PF01694"/>
    </source>
</evidence>
<keyword evidence="4" id="KW-0997">Cell inner membrane</keyword>
<dbReference type="EMBL" id="JASJUT010000006">
    <property type="protein sequence ID" value="MDK2596535.1"/>
    <property type="molecule type" value="Genomic_DNA"/>
</dbReference>
<organism evidence="12 13">
    <name type="scientific">Pseudoalteromonas obscura</name>
    <dbReference type="NCBI Taxonomy" id="3048491"/>
    <lineage>
        <taxon>Bacteria</taxon>
        <taxon>Pseudomonadati</taxon>
        <taxon>Pseudomonadota</taxon>
        <taxon>Gammaproteobacteria</taxon>
        <taxon>Alteromonadales</taxon>
        <taxon>Pseudoalteromonadaceae</taxon>
        <taxon>Pseudoalteromonas</taxon>
    </lineage>
</organism>
<feature type="transmembrane region" description="Helical" evidence="9">
    <location>
        <begin position="95"/>
        <end position="115"/>
    </location>
</feature>
<dbReference type="InterPro" id="IPR022764">
    <property type="entry name" value="Peptidase_S54_rhomboid_dom"/>
</dbReference>
<dbReference type="Pfam" id="PF01694">
    <property type="entry name" value="Rhomboid"/>
    <property type="match status" value="1"/>
</dbReference>
<feature type="transmembrane region" description="Helical" evidence="9">
    <location>
        <begin position="168"/>
        <end position="188"/>
    </location>
</feature>
<dbReference type="InterPro" id="IPR038236">
    <property type="entry name" value="GlpG_N_sf"/>
</dbReference>
<gene>
    <name evidence="12" type="primary">glpG</name>
    <name evidence="12" type="ORF">QNM18_15905</name>
</gene>
<comment type="subcellular location">
    <subcellularLocation>
        <location evidence="1">Membrane</location>
        <topology evidence="1">Multi-pass membrane protein</topology>
    </subcellularLocation>
</comment>
<evidence type="ECO:0000256" key="8">
    <source>
        <dbReference type="ARBA" id="ARBA00023136"/>
    </source>
</evidence>
<evidence type="ECO:0000256" key="4">
    <source>
        <dbReference type="ARBA" id="ARBA00022519"/>
    </source>
</evidence>
<dbReference type="NCBIfam" id="TIGR04239">
    <property type="entry name" value="rhombo_GlpG"/>
    <property type="match status" value="1"/>
</dbReference>
<feature type="domain" description="Peptidase S54 rhomboid" evidence="10">
    <location>
        <begin position="134"/>
        <end position="264"/>
    </location>
</feature>
<evidence type="ECO:0000256" key="1">
    <source>
        <dbReference type="ARBA" id="ARBA00004141"/>
    </source>
</evidence>
<dbReference type="InterPro" id="IPR022732">
    <property type="entry name" value="Peptidase_S54_GlpG_N"/>
</dbReference>
<dbReference type="Proteomes" id="UP001231915">
    <property type="component" value="Unassembled WGS sequence"/>
</dbReference>
<dbReference type="PANTHER" id="PTHR43731:SF14">
    <property type="entry name" value="PRESENILIN-ASSOCIATED RHOMBOID-LIKE PROTEIN, MITOCHONDRIAL"/>
    <property type="match status" value="1"/>
</dbReference>
<evidence type="ECO:0000259" key="11">
    <source>
        <dbReference type="Pfam" id="PF12122"/>
    </source>
</evidence>
<sequence>MKLLGSFSDPRAVQGAVDYLKTLGIDSQLHSEDGRNVSVWVNDRDWQRADTVWQEFLANPYHEKYSKASWQVGATDSGLQYHSAKLNLLQRFFHLNWFIQSIVIISLLVYGSYYYFTPAEVFNALKFDTNLPLSWITPTFMHFGAIHLLFNLSWWLYLGNQIVQRTDFVILITVFTVSALLSNWAQFLLVDENFGGLSGVVYAQMGFCWVLPQLNKDQQPILSTPIIGFMLLWMILGFADVLFISMANWAHLFGLLSGMSLAVLAQRLSGKGT</sequence>
<feature type="transmembrane region" description="Helical" evidence="9">
    <location>
        <begin position="250"/>
        <end position="268"/>
    </location>
</feature>
<keyword evidence="5 9" id="KW-0812">Transmembrane</keyword>
<keyword evidence="12" id="KW-0645">Protease</keyword>
<keyword evidence="3" id="KW-1003">Cell membrane</keyword>
<feature type="domain" description="Peptidase S54 GlpG peptidase N-terminal" evidence="11">
    <location>
        <begin position="1"/>
        <end position="84"/>
    </location>
</feature>
<keyword evidence="6 12" id="KW-0378">Hydrolase</keyword>
<protein>
    <submittedName>
        <fullName evidence="12">Rhomboid family intramembrane serine protease GlpG</fullName>
        <ecNumber evidence="12">3.4.21.105</ecNumber>
    </submittedName>
</protein>
<dbReference type="EC" id="3.4.21.105" evidence="12"/>
<dbReference type="InterPro" id="IPR035952">
    <property type="entry name" value="Rhomboid-like_sf"/>
</dbReference>
<dbReference type="SUPFAM" id="SSF144091">
    <property type="entry name" value="Rhomboid-like"/>
    <property type="match status" value="1"/>
</dbReference>
<dbReference type="Gene3D" id="3.30.70.2350">
    <property type="match status" value="1"/>
</dbReference>
<dbReference type="GO" id="GO:0008233">
    <property type="term" value="F:peptidase activity"/>
    <property type="evidence" value="ECO:0007669"/>
    <property type="project" value="UniProtKB-KW"/>
</dbReference>
<evidence type="ECO:0000256" key="3">
    <source>
        <dbReference type="ARBA" id="ARBA00022475"/>
    </source>
</evidence>
<keyword evidence="13" id="KW-1185">Reference proteome</keyword>
<keyword evidence="8 9" id="KW-0472">Membrane</keyword>
<keyword evidence="7 9" id="KW-1133">Transmembrane helix</keyword>
<evidence type="ECO:0000313" key="13">
    <source>
        <dbReference type="Proteomes" id="UP001231915"/>
    </source>
</evidence>
<feature type="transmembrane region" description="Helical" evidence="9">
    <location>
        <begin position="135"/>
        <end position="156"/>
    </location>
</feature>
<dbReference type="Pfam" id="PF12122">
    <property type="entry name" value="Rhomboid_N"/>
    <property type="match status" value="1"/>
</dbReference>
<name>A0ABT7ENB0_9GAMM</name>
<evidence type="ECO:0000313" key="12">
    <source>
        <dbReference type="EMBL" id="MDK2596535.1"/>
    </source>
</evidence>
<accession>A0ABT7ENB0</accession>
<comment type="caution">
    <text evidence="12">The sequence shown here is derived from an EMBL/GenBank/DDBJ whole genome shotgun (WGS) entry which is preliminary data.</text>
</comment>
<reference evidence="12 13" key="1">
    <citation type="submission" date="2023-05" db="EMBL/GenBank/DDBJ databases">
        <title>Pseudoalteromonas ardens sp. nov., Pseudoalteromonas obscura sp. nov., and Pseudoalteromonas umbrosa sp. nov., isolated from the coral Montipora capitata.</title>
        <authorList>
            <person name="Thomas E.M."/>
            <person name="Smith E.M."/>
            <person name="Papke E."/>
            <person name="Shlafstein M.D."/>
            <person name="Oline D.K."/>
            <person name="Videau P."/>
            <person name="Saw J.H."/>
            <person name="Strangman W.K."/>
            <person name="Ushijima B."/>
        </authorList>
    </citation>
    <scope>NUCLEOTIDE SEQUENCE [LARGE SCALE GENOMIC DNA]</scope>
    <source>
        <strain evidence="12 13">P94</strain>
    </source>
</reference>
<evidence type="ECO:0000256" key="5">
    <source>
        <dbReference type="ARBA" id="ARBA00022692"/>
    </source>
</evidence>
<comment type="similarity">
    <text evidence="2">Belongs to the peptidase S54 family.</text>
</comment>
<evidence type="ECO:0000256" key="7">
    <source>
        <dbReference type="ARBA" id="ARBA00022989"/>
    </source>
</evidence>
<dbReference type="RefSeq" id="WP_284137760.1">
    <property type="nucleotide sequence ID" value="NZ_JASJUT010000006.1"/>
</dbReference>
<dbReference type="InterPro" id="IPR023662">
    <property type="entry name" value="Rhomboid_protease_GlpG"/>
</dbReference>